<comment type="caution">
    <text evidence="4">The sequence shown here is derived from an EMBL/GenBank/DDBJ whole genome shotgun (WGS) entry which is preliminary data.</text>
</comment>
<proteinExistence type="inferred from homology"/>
<evidence type="ECO:0000256" key="2">
    <source>
        <dbReference type="ARBA" id="ARBA00022857"/>
    </source>
</evidence>
<dbReference type="GO" id="GO:0050664">
    <property type="term" value="F:oxidoreductase activity, acting on NAD(P)H, oxygen as acceptor"/>
    <property type="evidence" value="ECO:0007669"/>
    <property type="project" value="TreeGrafter"/>
</dbReference>
<dbReference type="PANTHER" id="PTHR43008:SF14">
    <property type="entry name" value="DEHYDROGENASE ARBD, PUTATIVE-RELATED"/>
    <property type="match status" value="1"/>
</dbReference>
<dbReference type="PANTHER" id="PTHR43008">
    <property type="entry name" value="BENZIL REDUCTASE"/>
    <property type="match status" value="1"/>
</dbReference>
<dbReference type="FunFam" id="3.40.50.720:FF:000090">
    <property type="entry name" value="NADP-dependent mannitol dehydrogenase"/>
    <property type="match status" value="1"/>
</dbReference>
<dbReference type="Gene3D" id="3.40.50.720">
    <property type="entry name" value="NAD(P)-binding Rossmann-like Domain"/>
    <property type="match status" value="1"/>
</dbReference>
<name>A0A4Y9XMW9_9APHY</name>
<dbReference type="InterPro" id="IPR020904">
    <property type="entry name" value="Sc_DH/Rdtase_CS"/>
</dbReference>
<evidence type="ECO:0000313" key="5">
    <source>
        <dbReference type="Proteomes" id="UP000298390"/>
    </source>
</evidence>
<keyword evidence="2" id="KW-0521">NADP</keyword>
<sequence>MANKVCMVTGAARGLGNEFCRAFAQSGCTQLAILDLKEDEAQQAADELVKESCGQEFARRRARHDYNIIGIGCDVSSELSVQQAYRRVMDRYGRIDSVVASAGIVENYSAFDYPFDRIKRLYDINVHGAFFTAREAARHMIPQGGGSIVLVASMSANIVNIPQPQTPYNAAKAAVKHMAASLAVEWAKKGVRVNCLSPGYMLTKLTKTILAHDTELKKTWESLTPMGRMGDPEDLAGAVVFLSSDASRFMTGSEIRVDGGYCII</sequence>
<dbReference type="STRING" id="34475.A0A4Y9XMW9"/>
<dbReference type="InterPro" id="IPR002347">
    <property type="entry name" value="SDR_fam"/>
</dbReference>
<dbReference type="InterPro" id="IPR036291">
    <property type="entry name" value="NAD(P)-bd_dom_sf"/>
</dbReference>
<dbReference type="GO" id="GO:0005975">
    <property type="term" value="P:carbohydrate metabolic process"/>
    <property type="evidence" value="ECO:0007669"/>
    <property type="project" value="UniProtKB-ARBA"/>
</dbReference>
<accession>A0A4Y9XMW9</accession>
<dbReference type="Pfam" id="PF13561">
    <property type="entry name" value="adh_short_C2"/>
    <property type="match status" value="1"/>
</dbReference>
<dbReference type="SUPFAM" id="SSF51735">
    <property type="entry name" value="NAD(P)-binding Rossmann-fold domains"/>
    <property type="match status" value="1"/>
</dbReference>
<dbReference type="GO" id="GO:0050085">
    <property type="term" value="F:mannitol 2-dehydrogenase (NADP+) activity"/>
    <property type="evidence" value="ECO:0007669"/>
    <property type="project" value="UniProtKB-ARBA"/>
</dbReference>
<keyword evidence="3" id="KW-0560">Oxidoreductase</keyword>
<comment type="similarity">
    <text evidence="1">Belongs to the short-chain dehydrogenases/reductases (SDR) family.</text>
</comment>
<dbReference type="PRINTS" id="PR00081">
    <property type="entry name" value="GDHRDH"/>
</dbReference>
<evidence type="ECO:0000256" key="3">
    <source>
        <dbReference type="ARBA" id="ARBA00023002"/>
    </source>
</evidence>
<protein>
    <recommendedName>
        <fullName evidence="6">NAD(P)-dependent dehydrogenase (Short-subunit alcohol dehydrogenase family)</fullName>
    </recommendedName>
</protein>
<organism evidence="4 5">
    <name type="scientific">Rhodofomes roseus</name>
    <dbReference type="NCBI Taxonomy" id="34475"/>
    <lineage>
        <taxon>Eukaryota</taxon>
        <taxon>Fungi</taxon>
        <taxon>Dikarya</taxon>
        <taxon>Basidiomycota</taxon>
        <taxon>Agaricomycotina</taxon>
        <taxon>Agaricomycetes</taxon>
        <taxon>Polyporales</taxon>
        <taxon>Rhodofomes</taxon>
    </lineage>
</organism>
<evidence type="ECO:0000256" key="1">
    <source>
        <dbReference type="ARBA" id="ARBA00006484"/>
    </source>
</evidence>
<reference evidence="4 5" key="1">
    <citation type="submission" date="2019-01" db="EMBL/GenBank/DDBJ databases">
        <title>Genome sequencing of the rare red list fungi Fomitopsis rosea.</title>
        <authorList>
            <person name="Buettner E."/>
            <person name="Kellner H."/>
        </authorList>
    </citation>
    <scope>NUCLEOTIDE SEQUENCE [LARGE SCALE GENOMIC DNA]</scope>
    <source>
        <strain evidence="4 5">DSM 105464</strain>
    </source>
</reference>
<dbReference type="EMBL" id="SEKV01001397">
    <property type="protein sequence ID" value="TFY50713.1"/>
    <property type="molecule type" value="Genomic_DNA"/>
</dbReference>
<dbReference type="PRINTS" id="PR00080">
    <property type="entry name" value="SDRFAMILY"/>
</dbReference>
<evidence type="ECO:0008006" key="6">
    <source>
        <dbReference type="Google" id="ProtNLM"/>
    </source>
</evidence>
<dbReference type="PROSITE" id="PS00061">
    <property type="entry name" value="ADH_SHORT"/>
    <property type="match status" value="1"/>
</dbReference>
<gene>
    <name evidence="4" type="ORF">EVJ58_g10923</name>
</gene>
<dbReference type="AlphaFoldDB" id="A0A4Y9XMW9"/>
<evidence type="ECO:0000313" key="4">
    <source>
        <dbReference type="EMBL" id="TFY50713.1"/>
    </source>
</evidence>
<dbReference type="Proteomes" id="UP000298390">
    <property type="component" value="Unassembled WGS sequence"/>
</dbReference>
<dbReference type="GO" id="GO:0044281">
    <property type="term" value="P:small molecule metabolic process"/>
    <property type="evidence" value="ECO:0007669"/>
    <property type="project" value="UniProtKB-ARBA"/>
</dbReference>